<evidence type="ECO:0000313" key="2">
    <source>
        <dbReference type="EMBL" id="TNN81109.1"/>
    </source>
</evidence>
<keyword evidence="3" id="KW-1185">Reference proteome</keyword>
<protein>
    <submittedName>
        <fullName evidence="2">Uncharacterized protein</fullName>
    </submittedName>
</protein>
<evidence type="ECO:0000256" key="1">
    <source>
        <dbReference type="SAM" id="MobiDB-lite"/>
    </source>
</evidence>
<dbReference type="EMBL" id="SRLO01000049">
    <property type="protein sequence ID" value="TNN81109.1"/>
    <property type="molecule type" value="Genomic_DNA"/>
</dbReference>
<gene>
    <name evidence="2" type="ORF">EYF80_008765</name>
</gene>
<proteinExistence type="predicted"/>
<feature type="region of interest" description="Disordered" evidence="1">
    <location>
        <begin position="176"/>
        <end position="269"/>
    </location>
</feature>
<dbReference type="AlphaFoldDB" id="A0A4Z2ISX2"/>
<accession>A0A4Z2ISX2</accession>
<name>A0A4Z2ISX2_9TELE</name>
<reference evidence="2 3" key="1">
    <citation type="submission" date="2019-03" db="EMBL/GenBank/DDBJ databases">
        <title>First draft genome of Liparis tanakae, snailfish: a comprehensive survey of snailfish specific genes.</title>
        <authorList>
            <person name="Kim W."/>
            <person name="Song I."/>
            <person name="Jeong J.-H."/>
            <person name="Kim D."/>
            <person name="Kim S."/>
            <person name="Ryu S."/>
            <person name="Song J.Y."/>
            <person name="Lee S.K."/>
        </authorList>
    </citation>
    <scope>NUCLEOTIDE SEQUENCE [LARGE SCALE GENOMIC DNA]</scope>
    <source>
        <tissue evidence="2">Muscle</tissue>
    </source>
</reference>
<organism evidence="2 3">
    <name type="scientific">Liparis tanakae</name>
    <name type="common">Tanaka's snailfish</name>
    <dbReference type="NCBI Taxonomy" id="230148"/>
    <lineage>
        <taxon>Eukaryota</taxon>
        <taxon>Metazoa</taxon>
        <taxon>Chordata</taxon>
        <taxon>Craniata</taxon>
        <taxon>Vertebrata</taxon>
        <taxon>Euteleostomi</taxon>
        <taxon>Actinopterygii</taxon>
        <taxon>Neopterygii</taxon>
        <taxon>Teleostei</taxon>
        <taxon>Neoteleostei</taxon>
        <taxon>Acanthomorphata</taxon>
        <taxon>Eupercaria</taxon>
        <taxon>Perciformes</taxon>
        <taxon>Cottioidei</taxon>
        <taxon>Cottales</taxon>
        <taxon>Liparidae</taxon>
        <taxon>Liparis</taxon>
    </lineage>
</organism>
<feature type="compositionally biased region" description="Basic and acidic residues" evidence="1">
    <location>
        <begin position="193"/>
        <end position="214"/>
    </location>
</feature>
<comment type="caution">
    <text evidence="2">The sequence shown here is derived from an EMBL/GenBank/DDBJ whole genome shotgun (WGS) entry which is preliminary data.</text>
</comment>
<dbReference type="Proteomes" id="UP000314294">
    <property type="component" value="Unassembled WGS sequence"/>
</dbReference>
<feature type="compositionally biased region" description="Basic and acidic residues" evidence="1">
    <location>
        <begin position="243"/>
        <end position="262"/>
    </location>
</feature>
<evidence type="ECO:0000313" key="3">
    <source>
        <dbReference type="Proteomes" id="UP000314294"/>
    </source>
</evidence>
<sequence>MKLVPLPAGFPLAVRCRSPQCGADRLNRRRGYSCLTLKRKKTNELGSSLRRGDLGLEADECSVSPVTEELEVLKELVAGLQDIELIWEPLDSITHSARQSLYMVKERVRSERRIGAGERCCPDQKGPLKVLHRNTLSQVRVSPTGYPIWGVVIIAPIPLLPPSMPPYSNLRQRANALASGRTPGSARKHARNVRNDPLNDKNEFPHTRLDEKPRNNKSTYNHWGEMKGMTTTSGTGGDGTGCLDRHRSSSRTDSRQWREGRGRAGQGRVQRSVVVAVAASETARLSWPVLLTVDSLSTRSKKKLGSPN</sequence>